<dbReference type="AlphaFoldDB" id="A0A934HS45"/>
<evidence type="ECO:0000256" key="1">
    <source>
        <dbReference type="ARBA" id="ARBA00009716"/>
    </source>
</evidence>
<feature type="domain" description="Glutamate synthase" evidence="5">
    <location>
        <begin position="81"/>
        <end position="336"/>
    </location>
</feature>
<keyword evidence="2" id="KW-0560">Oxidoreductase</keyword>
<feature type="domain" description="Glutamate synthase" evidence="5">
    <location>
        <begin position="360"/>
        <end position="408"/>
    </location>
</feature>
<dbReference type="CDD" id="cd02808">
    <property type="entry name" value="GltS_FMN"/>
    <property type="match status" value="1"/>
</dbReference>
<evidence type="ECO:0000313" key="7">
    <source>
        <dbReference type="Proteomes" id="UP000613255"/>
    </source>
</evidence>
<dbReference type="PIRSF" id="PIRSF006429">
    <property type="entry name" value="GOGAT_lg_2"/>
    <property type="match status" value="1"/>
</dbReference>
<dbReference type="Pfam" id="PF01645">
    <property type="entry name" value="Glu_synthase"/>
    <property type="match status" value="2"/>
</dbReference>
<feature type="region of interest" description="Disordered" evidence="4">
    <location>
        <begin position="117"/>
        <end position="137"/>
    </location>
</feature>
<dbReference type="InterPro" id="IPR013785">
    <property type="entry name" value="Aldolase_TIM"/>
</dbReference>
<dbReference type="InterPro" id="IPR024188">
    <property type="entry name" value="GltB"/>
</dbReference>
<reference evidence="6" key="1">
    <citation type="submission" date="2020-12" db="EMBL/GenBank/DDBJ databases">
        <title>Pontibaca salina gen. nov., sp. nov., isolated from marine sediment.</title>
        <authorList>
            <person name="Bo J."/>
            <person name="Wang S."/>
            <person name="Song X."/>
            <person name="Du Z."/>
        </authorList>
    </citation>
    <scope>NUCLEOTIDE SEQUENCE</scope>
    <source>
        <strain evidence="6">S1109L</strain>
    </source>
</reference>
<name>A0A934HS45_9RHOB</name>
<proteinExistence type="inferred from homology"/>
<dbReference type="PANTHER" id="PTHR43819">
    <property type="entry name" value="ARCHAEAL-TYPE GLUTAMATE SYNTHASE [NADPH]"/>
    <property type="match status" value="1"/>
</dbReference>
<sequence length="446" mass="47837">MKDYDSKGIPHTTPRQSATYTLDANSDIRRAAATGIYDIRGGGAKRKVPSFDDLLFLGASISRYALEGYREKCDTNVVLGTRFAKNPIEIDIPITIAGMSFGALSGAAKEALGRGANAAGTSTTTGDGGMTPEERGHSSKLVYQVLPSRYGMNPDDLRKADAIEIVVGQGAKPGGGGMLLGQKISDRVAQMRNLPKGIDQRSSCRHPDWTGPDDLEIKVLEIRELTDWKVPIYIKIAGTRPYFDTKLAVKAGADVIVLDGMQGGTAATQDVFIEHVGLPTLSCIRPAVRALQEMDMHRKVQLIVSGGIRSGADVAKAMALGADAVAIGTAALIALGDNDPKWEAEYNKLGTTAGAYDDWHEGLDPAGITTQDPELMSRFDPVEGGRRLRNYLKVLTLEAQTLARACGKNHLHNLEPEDMVALTMEAAAMAQVPLAGTDWYPGKDKF</sequence>
<evidence type="ECO:0000256" key="3">
    <source>
        <dbReference type="PIRNR" id="PIRNR006429"/>
    </source>
</evidence>
<dbReference type="Proteomes" id="UP000613255">
    <property type="component" value="Unassembled WGS sequence"/>
</dbReference>
<evidence type="ECO:0000259" key="5">
    <source>
        <dbReference type="Pfam" id="PF01645"/>
    </source>
</evidence>
<evidence type="ECO:0000313" key="6">
    <source>
        <dbReference type="EMBL" id="MBI6629675.1"/>
    </source>
</evidence>
<evidence type="ECO:0000256" key="4">
    <source>
        <dbReference type="SAM" id="MobiDB-lite"/>
    </source>
</evidence>
<keyword evidence="7" id="KW-1185">Reference proteome</keyword>
<gene>
    <name evidence="6" type="ORF">JAO82_07225</name>
</gene>
<dbReference type="RefSeq" id="WP_198685699.1">
    <property type="nucleotide sequence ID" value="NZ_JAEIJD010000004.1"/>
</dbReference>
<dbReference type="PIRSF" id="PIRSF500061">
    <property type="entry name" value="GOGAT_lg2_archl"/>
    <property type="match status" value="1"/>
</dbReference>
<dbReference type="SUPFAM" id="SSF51395">
    <property type="entry name" value="FMN-linked oxidoreductases"/>
    <property type="match status" value="1"/>
</dbReference>
<dbReference type="GO" id="GO:0006537">
    <property type="term" value="P:glutamate biosynthetic process"/>
    <property type="evidence" value="ECO:0007669"/>
    <property type="project" value="InterPro"/>
</dbReference>
<dbReference type="PANTHER" id="PTHR43819:SF1">
    <property type="entry name" value="ARCHAEAL-TYPE GLUTAMATE SYNTHASE [NADPH]"/>
    <property type="match status" value="1"/>
</dbReference>
<comment type="caution">
    <text evidence="6">The sequence shown here is derived from an EMBL/GenBank/DDBJ whole genome shotgun (WGS) entry which is preliminary data.</text>
</comment>
<dbReference type="EMBL" id="JAEIJD010000004">
    <property type="protein sequence ID" value="MBI6629675.1"/>
    <property type="molecule type" value="Genomic_DNA"/>
</dbReference>
<dbReference type="InterPro" id="IPR043578">
    <property type="entry name" value="GltB_archl_type"/>
</dbReference>
<dbReference type="InterPro" id="IPR002932">
    <property type="entry name" value="Glu_synthdom"/>
</dbReference>
<evidence type="ECO:0000256" key="2">
    <source>
        <dbReference type="ARBA" id="ARBA00023002"/>
    </source>
</evidence>
<organism evidence="6 7">
    <name type="scientific">Pontibaca salina</name>
    <dbReference type="NCBI Taxonomy" id="2795731"/>
    <lineage>
        <taxon>Bacteria</taxon>
        <taxon>Pseudomonadati</taxon>
        <taxon>Pseudomonadota</taxon>
        <taxon>Alphaproteobacteria</taxon>
        <taxon>Rhodobacterales</taxon>
        <taxon>Roseobacteraceae</taxon>
        <taxon>Pontibaca</taxon>
    </lineage>
</organism>
<protein>
    <submittedName>
        <fullName evidence="6">FMN-binding glutamate synthase family protein</fullName>
    </submittedName>
</protein>
<dbReference type="Gene3D" id="3.20.20.70">
    <property type="entry name" value="Aldolase class I"/>
    <property type="match status" value="1"/>
</dbReference>
<dbReference type="GO" id="GO:0015930">
    <property type="term" value="F:glutamate synthase activity"/>
    <property type="evidence" value="ECO:0007669"/>
    <property type="project" value="InterPro"/>
</dbReference>
<comment type="similarity">
    <text evidence="1 3">Belongs to the glutamate synthase family.</text>
</comment>
<accession>A0A934HS45</accession>